<organism evidence="3 4">
    <name type="scientific">Schaedlerella arabinosiphila</name>
    <dbReference type="NCBI Taxonomy" id="2044587"/>
    <lineage>
        <taxon>Bacteria</taxon>
        <taxon>Bacillati</taxon>
        <taxon>Bacillota</taxon>
        <taxon>Clostridia</taxon>
        <taxon>Lachnospirales</taxon>
        <taxon>Lachnospiraceae</taxon>
        <taxon>Schaedlerella</taxon>
    </lineage>
</organism>
<feature type="region of interest" description="Disordered" evidence="2">
    <location>
        <begin position="67"/>
        <end position="89"/>
    </location>
</feature>
<dbReference type="AlphaFoldDB" id="A0A9X5CCM3"/>
<evidence type="ECO:0000256" key="1">
    <source>
        <dbReference type="SAM" id="Coils"/>
    </source>
</evidence>
<reference evidence="3 4" key="1">
    <citation type="submission" date="2019-07" db="EMBL/GenBank/DDBJ databases">
        <title>Draft genome sequences of 15 bacterial species constituting the stable defined intestinal microbiota of the GM15 gnotobiotic mouse model.</title>
        <authorList>
            <person name="Elie C."/>
            <person name="Mathieu A."/>
            <person name="Saliou A."/>
            <person name="Darnaud M."/>
            <person name="Leulier F."/>
            <person name="Tamellini A."/>
        </authorList>
    </citation>
    <scope>NUCLEOTIDE SEQUENCE [LARGE SCALE GENOMIC DNA]</scope>
    <source>
        <strain evidence="4">ASF 502</strain>
    </source>
</reference>
<evidence type="ECO:0000313" key="4">
    <source>
        <dbReference type="Proteomes" id="UP000474104"/>
    </source>
</evidence>
<name>A0A9X5CCM3_9FIRM</name>
<sequence length="89" mass="10081">MAVNKIDRINREIEKTREKITEYQNKLKGLEAQKTEAENLQIVQLVRSMRLSPQELTAMLQNGAIPGMTPAPVLSGADNDEQEENEDEE</sequence>
<dbReference type="InterPro" id="IPR025464">
    <property type="entry name" value="DUF4315"/>
</dbReference>
<dbReference type="OrthoDB" id="1931779at2"/>
<gene>
    <name evidence="3" type="ORF">FMM80_25470</name>
</gene>
<protein>
    <submittedName>
        <fullName evidence="3">DUF4315 family protein</fullName>
    </submittedName>
</protein>
<comment type="caution">
    <text evidence="3">The sequence shown here is derived from an EMBL/GenBank/DDBJ whole genome shotgun (WGS) entry which is preliminary data.</text>
</comment>
<evidence type="ECO:0000313" key="3">
    <source>
        <dbReference type="EMBL" id="NDO71825.1"/>
    </source>
</evidence>
<evidence type="ECO:0000256" key="2">
    <source>
        <dbReference type="SAM" id="MobiDB-lite"/>
    </source>
</evidence>
<proteinExistence type="predicted"/>
<feature type="coiled-coil region" evidence="1">
    <location>
        <begin position="6"/>
        <end position="40"/>
    </location>
</feature>
<feature type="compositionally biased region" description="Acidic residues" evidence="2">
    <location>
        <begin position="78"/>
        <end position="89"/>
    </location>
</feature>
<dbReference type="EMBL" id="VIRB01000146">
    <property type="protein sequence ID" value="NDO71825.1"/>
    <property type="molecule type" value="Genomic_DNA"/>
</dbReference>
<accession>A0A9X5CCM3</accession>
<keyword evidence="1" id="KW-0175">Coiled coil</keyword>
<dbReference type="RefSeq" id="WP_004081466.1">
    <property type="nucleotide sequence ID" value="NZ_VIRB01000146.1"/>
</dbReference>
<dbReference type="Proteomes" id="UP000474104">
    <property type="component" value="Unassembled WGS sequence"/>
</dbReference>
<dbReference type="Pfam" id="PF14193">
    <property type="entry name" value="DUF4315"/>
    <property type="match status" value="1"/>
</dbReference>